<evidence type="ECO:0000313" key="1">
    <source>
        <dbReference type="EMBL" id="MBC5727861.1"/>
    </source>
</evidence>
<sequence>MFTLDNWSADDYDNLTEYLKSNADLKYRDFHSSLVPDTESNSIIGIRMPIMRKIAKEISKGNAREFLDISQTEYYEQRIISALVMGLIKTESFDDFVSLVNAFVPKINNWAVCDGFCAGLKEVNKYKKEFFEFLSNYLESKNEWYIRFAFVIMLNYYLESEFIDDVLARCDSVNSDKYYILMAQAWMLATAYAKQKEKTHKYFLNNNLNDATFNKAIQKCIESRRVTDDDKKFLRTLKRHK</sequence>
<dbReference type="InterPro" id="IPR016024">
    <property type="entry name" value="ARM-type_fold"/>
</dbReference>
<evidence type="ECO:0000313" key="2">
    <source>
        <dbReference type="Proteomes" id="UP000636755"/>
    </source>
</evidence>
<accession>A0ABR7HK48</accession>
<dbReference type="Pfam" id="PF08713">
    <property type="entry name" value="DNA_alkylation"/>
    <property type="match status" value="1"/>
</dbReference>
<dbReference type="PANTHER" id="PTHR34070">
    <property type="entry name" value="ARMADILLO-TYPE FOLD"/>
    <property type="match status" value="1"/>
</dbReference>
<protein>
    <submittedName>
        <fullName evidence="1">DNA alkylation repair protein</fullName>
    </submittedName>
</protein>
<dbReference type="Proteomes" id="UP000636755">
    <property type="component" value="Unassembled WGS sequence"/>
</dbReference>
<gene>
    <name evidence="1" type="ORF">H8R91_04885</name>
</gene>
<keyword evidence="2" id="KW-1185">Reference proteome</keyword>
<dbReference type="CDD" id="cd06561">
    <property type="entry name" value="AlkD_like"/>
    <property type="match status" value="1"/>
</dbReference>
<proteinExistence type="predicted"/>
<organism evidence="1 2">
    <name type="scientific">Ruminococcus intestinalis</name>
    <dbReference type="NCBI Taxonomy" id="2763066"/>
    <lineage>
        <taxon>Bacteria</taxon>
        <taxon>Bacillati</taxon>
        <taxon>Bacillota</taxon>
        <taxon>Clostridia</taxon>
        <taxon>Eubacteriales</taxon>
        <taxon>Oscillospiraceae</taxon>
        <taxon>Ruminococcus</taxon>
    </lineage>
</organism>
<name>A0ABR7HK48_9FIRM</name>
<dbReference type="RefSeq" id="WP_186935113.1">
    <property type="nucleotide sequence ID" value="NZ_JACOPS010000002.1"/>
</dbReference>
<dbReference type="SUPFAM" id="SSF48371">
    <property type="entry name" value="ARM repeat"/>
    <property type="match status" value="1"/>
</dbReference>
<reference evidence="1 2" key="1">
    <citation type="submission" date="2020-08" db="EMBL/GenBank/DDBJ databases">
        <title>Genome public.</title>
        <authorList>
            <person name="Liu C."/>
            <person name="Sun Q."/>
        </authorList>
    </citation>
    <scope>NUCLEOTIDE SEQUENCE [LARGE SCALE GENOMIC DNA]</scope>
    <source>
        <strain evidence="1 2">NSJ-71</strain>
    </source>
</reference>
<dbReference type="InterPro" id="IPR014825">
    <property type="entry name" value="DNA_alkylation"/>
</dbReference>
<dbReference type="EMBL" id="JACOPS010000002">
    <property type="protein sequence ID" value="MBC5727861.1"/>
    <property type="molecule type" value="Genomic_DNA"/>
</dbReference>
<dbReference type="Gene3D" id="1.25.10.90">
    <property type="match status" value="1"/>
</dbReference>
<dbReference type="PANTHER" id="PTHR34070:SF1">
    <property type="entry name" value="DNA ALKYLATION REPAIR PROTEIN"/>
    <property type="match status" value="1"/>
</dbReference>
<comment type="caution">
    <text evidence="1">The sequence shown here is derived from an EMBL/GenBank/DDBJ whole genome shotgun (WGS) entry which is preliminary data.</text>
</comment>